<accession>A0A9P3PUX3</accession>
<evidence type="ECO:0008006" key="4">
    <source>
        <dbReference type="Google" id="ProtNLM"/>
    </source>
</evidence>
<dbReference type="Gene3D" id="3.80.10.10">
    <property type="entry name" value="Ribonuclease Inhibitor"/>
    <property type="match status" value="1"/>
</dbReference>
<organism evidence="2 3">
    <name type="scientific">Lyophyllum shimeji</name>
    <name type="common">Hon-shimeji</name>
    <name type="synonym">Tricholoma shimeji</name>
    <dbReference type="NCBI Taxonomy" id="47721"/>
    <lineage>
        <taxon>Eukaryota</taxon>
        <taxon>Fungi</taxon>
        <taxon>Dikarya</taxon>
        <taxon>Basidiomycota</taxon>
        <taxon>Agaricomycotina</taxon>
        <taxon>Agaricomycetes</taxon>
        <taxon>Agaricomycetidae</taxon>
        <taxon>Agaricales</taxon>
        <taxon>Tricholomatineae</taxon>
        <taxon>Lyophyllaceae</taxon>
        <taxon>Lyophyllum</taxon>
    </lineage>
</organism>
<keyword evidence="3" id="KW-1185">Reference proteome</keyword>
<comment type="caution">
    <text evidence="2">The sequence shown here is derived from an EMBL/GenBank/DDBJ whole genome shotgun (WGS) entry which is preliminary data.</text>
</comment>
<dbReference type="SUPFAM" id="SSF52047">
    <property type="entry name" value="RNI-like"/>
    <property type="match status" value="1"/>
</dbReference>
<reference evidence="2" key="1">
    <citation type="submission" date="2022-07" db="EMBL/GenBank/DDBJ databases">
        <title>The genome of Lyophyllum shimeji provides insight into the initial evolution of ectomycorrhizal fungal genome.</title>
        <authorList>
            <person name="Kobayashi Y."/>
            <person name="Shibata T."/>
            <person name="Hirakawa H."/>
            <person name="Shigenobu S."/>
            <person name="Nishiyama T."/>
            <person name="Yamada A."/>
            <person name="Hasebe M."/>
            <person name="Kawaguchi M."/>
        </authorList>
    </citation>
    <scope>NUCLEOTIDE SEQUENCE</scope>
    <source>
        <strain evidence="2">AT787</strain>
    </source>
</reference>
<name>A0A9P3PUX3_LYOSH</name>
<dbReference type="GO" id="GO:0031146">
    <property type="term" value="P:SCF-dependent proteasomal ubiquitin-dependent protein catabolic process"/>
    <property type="evidence" value="ECO:0007669"/>
    <property type="project" value="TreeGrafter"/>
</dbReference>
<evidence type="ECO:0000313" key="2">
    <source>
        <dbReference type="EMBL" id="GLB41701.1"/>
    </source>
</evidence>
<dbReference type="PANTHER" id="PTHR13318">
    <property type="entry name" value="PARTNER OF PAIRED, ISOFORM B-RELATED"/>
    <property type="match status" value="1"/>
</dbReference>
<protein>
    <recommendedName>
        <fullName evidence="4">F-box domain-containing protein</fullName>
    </recommendedName>
</protein>
<dbReference type="EMBL" id="BRPK01000010">
    <property type="protein sequence ID" value="GLB41701.1"/>
    <property type="molecule type" value="Genomic_DNA"/>
</dbReference>
<dbReference type="AlphaFoldDB" id="A0A9P3PUX3"/>
<dbReference type="Proteomes" id="UP001063166">
    <property type="component" value="Unassembled WGS sequence"/>
</dbReference>
<dbReference type="GO" id="GO:0019005">
    <property type="term" value="C:SCF ubiquitin ligase complex"/>
    <property type="evidence" value="ECO:0007669"/>
    <property type="project" value="TreeGrafter"/>
</dbReference>
<feature type="region of interest" description="Disordered" evidence="1">
    <location>
        <begin position="333"/>
        <end position="360"/>
    </location>
</feature>
<sequence length="522" mass="57389">MQRALLIDEIIRTIFRYSSEDGHGTLNALSRTCRAWKEPALDCLWMRLSSITPLLHLIPGVQLVNGTYVLEQLDISPDLTRFHSYAYRVKHVTHRQLVQVHPAVLHILSAELAGRASDDCVGLLPSLRSAQLPASNCNGVQACFSLSDKLRKLDLDLGFKSQRPQFSDEHIRQYLEAVVKIASGLQELRIRGSLDQNLFGFVSSMRNLQKLSLRLGTSLTTDGLLAIAGFQNLSELEVHAGYVDADEFSNALLNRHQPAFPSLKKLHIRARSPVLERVLDSVTADALHTLHIEVEEPTGFPVVWRNIFEATCSKAANTLQNFTIEHHIELDDSGIESNSGADPTSPSGSPGQPKTNIPIPFSDLQGLKPLHLLRRLVLDTTLPPAISDEELDTLVGGWPELEHLDLGLAAPSTRAGQEARSPTFQSLITMATKAQKLTALVMSMSADARGIDVTSIPSDAPCQHALTRLSLACTPPSDPAQVARYLHRLFPSLIEADGLPEHEEAWTRVSNELRTLCIATSS</sequence>
<evidence type="ECO:0000313" key="3">
    <source>
        <dbReference type="Proteomes" id="UP001063166"/>
    </source>
</evidence>
<dbReference type="InterPro" id="IPR032675">
    <property type="entry name" value="LRR_dom_sf"/>
</dbReference>
<proteinExistence type="predicted"/>
<feature type="compositionally biased region" description="Polar residues" evidence="1">
    <location>
        <begin position="335"/>
        <end position="355"/>
    </location>
</feature>
<evidence type="ECO:0000256" key="1">
    <source>
        <dbReference type="SAM" id="MobiDB-lite"/>
    </source>
</evidence>
<gene>
    <name evidence="2" type="ORF">LshimejAT787_1003010</name>
</gene>
<dbReference type="OrthoDB" id="2663142at2759"/>